<dbReference type="SUPFAM" id="SSF48452">
    <property type="entry name" value="TPR-like"/>
    <property type="match status" value="1"/>
</dbReference>
<protein>
    <submittedName>
        <fullName evidence="3">Tetratricopeptide (TPR) repeat protein</fullName>
    </submittedName>
</protein>
<evidence type="ECO:0000313" key="4">
    <source>
        <dbReference type="Proteomes" id="UP001238163"/>
    </source>
</evidence>
<organism evidence="3 4">
    <name type="scientific">Oligosphaera ethanolica</name>
    <dbReference type="NCBI Taxonomy" id="760260"/>
    <lineage>
        <taxon>Bacteria</taxon>
        <taxon>Pseudomonadati</taxon>
        <taxon>Lentisphaerota</taxon>
        <taxon>Oligosphaeria</taxon>
        <taxon>Oligosphaerales</taxon>
        <taxon>Oligosphaeraceae</taxon>
        <taxon>Oligosphaera</taxon>
    </lineage>
</organism>
<dbReference type="Gene3D" id="1.25.40.10">
    <property type="entry name" value="Tetratricopeptide repeat domain"/>
    <property type="match status" value="1"/>
</dbReference>
<gene>
    <name evidence="3" type="ORF">J3R75_000022</name>
</gene>
<evidence type="ECO:0000313" key="3">
    <source>
        <dbReference type="EMBL" id="MDQ0287915.1"/>
    </source>
</evidence>
<comment type="caution">
    <text evidence="3">The sequence shown here is derived from an EMBL/GenBank/DDBJ whole genome shotgun (WGS) entry which is preliminary data.</text>
</comment>
<dbReference type="EMBL" id="JAUSVL010000001">
    <property type="protein sequence ID" value="MDQ0287915.1"/>
    <property type="molecule type" value="Genomic_DNA"/>
</dbReference>
<feature type="signal peptide" evidence="2">
    <location>
        <begin position="1"/>
        <end position="21"/>
    </location>
</feature>
<feature type="chain" id="PRO_5041973179" evidence="2">
    <location>
        <begin position="22"/>
        <end position="168"/>
    </location>
</feature>
<dbReference type="InterPro" id="IPR011990">
    <property type="entry name" value="TPR-like_helical_dom_sf"/>
</dbReference>
<feature type="repeat" description="TPR" evidence="1">
    <location>
        <begin position="26"/>
        <end position="59"/>
    </location>
</feature>
<keyword evidence="1" id="KW-0802">TPR repeat</keyword>
<name>A0AAE3VCG1_9BACT</name>
<keyword evidence="2" id="KW-0732">Signal</keyword>
<sequence>MKTCLALLLLLLGAMCCGVSCRPVTEQSYYHQGMALLDNKDYGAAADAFQRALLNNDNALSAHLQLGMMFERQDEQLPLAVWHYRAYLAMAPLDDSQIDAVKQWLERAERTLVASLRLKLDNASDEERVMRVKLLEEHAQRQKNWISALEQENRQLRQSLAEAKSSGK</sequence>
<dbReference type="InterPro" id="IPR019734">
    <property type="entry name" value="TPR_rpt"/>
</dbReference>
<accession>A0AAE3VCG1</accession>
<dbReference type="RefSeq" id="WP_307259074.1">
    <property type="nucleotide sequence ID" value="NZ_JAUSVL010000001.1"/>
</dbReference>
<proteinExistence type="predicted"/>
<dbReference type="Proteomes" id="UP001238163">
    <property type="component" value="Unassembled WGS sequence"/>
</dbReference>
<reference evidence="3" key="1">
    <citation type="submission" date="2023-07" db="EMBL/GenBank/DDBJ databases">
        <title>Genomic Encyclopedia of Type Strains, Phase IV (KMG-IV): sequencing the most valuable type-strain genomes for metagenomic binning, comparative biology and taxonomic classification.</title>
        <authorList>
            <person name="Goeker M."/>
        </authorList>
    </citation>
    <scope>NUCLEOTIDE SEQUENCE</scope>
    <source>
        <strain evidence="3">DSM 24202</strain>
    </source>
</reference>
<dbReference type="PROSITE" id="PS50005">
    <property type="entry name" value="TPR"/>
    <property type="match status" value="1"/>
</dbReference>
<keyword evidence="4" id="KW-1185">Reference proteome</keyword>
<evidence type="ECO:0000256" key="1">
    <source>
        <dbReference type="PROSITE-ProRule" id="PRU00339"/>
    </source>
</evidence>
<evidence type="ECO:0000256" key="2">
    <source>
        <dbReference type="SAM" id="SignalP"/>
    </source>
</evidence>
<dbReference type="AlphaFoldDB" id="A0AAE3VCG1"/>